<accession>A0A158PDY7</accession>
<sequence length="164" mass="18854">MRIASATILEQDYHHGLRLREKGTNGICAGVCTAREGGPFKYPSKFMEYVENLIGARASFTSDEQIRYLGWALLLLWMLSITYMTREFWFPASFDSRRVDNPTPSTDAARMSTVEMYQHGSNNLPLYTVEFVKVPLKAHVKDAELNRLLKFIFYYDALQKLVAL</sequence>
<evidence type="ECO:0000313" key="2">
    <source>
        <dbReference type="EMBL" id="VDM52873.1"/>
    </source>
</evidence>
<evidence type="ECO:0000313" key="4">
    <source>
        <dbReference type="WBParaSite" id="ACOC_0000128701-mRNA-1"/>
    </source>
</evidence>
<dbReference type="OrthoDB" id="5867820at2759"/>
<organism evidence="4">
    <name type="scientific">Angiostrongylus costaricensis</name>
    <name type="common">Nematode worm</name>
    <dbReference type="NCBI Taxonomy" id="334426"/>
    <lineage>
        <taxon>Eukaryota</taxon>
        <taxon>Metazoa</taxon>
        <taxon>Ecdysozoa</taxon>
        <taxon>Nematoda</taxon>
        <taxon>Chromadorea</taxon>
        <taxon>Rhabditida</taxon>
        <taxon>Rhabditina</taxon>
        <taxon>Rhabditomorpha</taxon>
        <taxon>Strongyloidea</taxon>
        <taxon>Metastrongylidae</taxon>
        <taxon>Angiostrongylus</taxon>
    </lineage>
</organism>
<dbReference type="Proteomes" id="UP000267027">
    <property type="component" value="Unassembled WGS sequence"/>
</dbReference>
<keyword evidence="1" id="KW-0472">Membrane</keyword>
<name>A0A158PDY7_ANGCS</name>
<keyword evidence="3" id="KW-1185">Reference proteome</keyword>
<keyword evidence="1" id="KW-0812">Transmembrane</keyword>
<dbReference type="WBParaSite" id="ACOC_0000128701-mRNA-1">
    <property type="protein sequence ID" value="ACOC_0000128701-mRNA-1"/>
    <property type="gene ID" value="ACOC_0000128701"/>
</dbReference>
<protein>
    <submittedName>
        <fullName evidence="4">Innexin</fullName>
    </submittedName>
</protein>
<evidence type="ECO:0000313" key="3">
    <source>
        <dbReference type="Proteomes" id="UP000267027"/>
    </source>
</evidence>
<dbReference type="AlphaFoldDB" id="A0A158PDY7"/>
<gene>
    <name evidence="2" type="ORF">ACOC_LOCUS1288</name>
</gene>
<keyword evidence="1" id="KW-1133">Transmembrane helix</keyword>
<feature type="transmembrane region" description="Helical" evidence="1">
    <location>
        <begin position="68"/>
        <end position="89"/>
    </location>
</feature>
<reference evidence="4" key="1">
    <citation type="submission" date="2016-04" db="UniProtKB">
        <authorList>
            <consortium name="WormBaseParasite"/>
        </authorList>
    </citation>
    <scope>IDENTIFICATION</scope>
</reference>
<dbReference type="EMBL" id="UYYA01000182">
    <property type="protein sequence ID" value="VDM52873.1"/>
    <property type="molecule type" value="Genomic_DNA"/>
</dbReference>
<reference evidence="2 3" key="2">
    <citation type="submission" date="2018-11" db="EMBL/GenBank/DDBJ databases">
        <authorList>
            <consortium name="Pathogen Informatics"/>
        </authorList>
    </citation>
    <scope>NUCLEOTIDE SEQUENCE [LARGE SCALE GENOMIC DNA]</scope>
    <source>
        <strain evidence="2 3">Costa Rica</strain>
    </source>
</reference>
<proteinExistence type="predicted"/>
<evidence type="ECO:0000256" key="1">
    <source>
        <dbReference type="SAM" id="Phobius"/>
    </source>
</evidence>